<feature type="domain" description="N-acetyltransferase" evidence="1">
    <location>
        <begin position="5"/>
        <end position="173"/>
    </location>
</feature>
<dbReference type="PANTHER" id="PTHR43415:SF3">
    <property type="entry name" value="GNAT-FAMILY ACETYLTRANSFERASE"/>
    <property type="match status" value="1"/>
</dbReference>
<name>A0ABS1JAF4_9BACL</name>
<dbReference type="Gene3D" id="3.40.630.30">
    <property type="match status" value="1"/>
</dbReference>
<dbReference type="Proteomes" id="UP000602284">
    <property type="component" value="Unassembled WGS sequence"/>
</dbReference>
<dbReference type="InterPro" id="IPR000182">
    <property type="entry name" value="GNAT_dom"/>
</dbReference>
<dbReference type="PROSITE" id="PS51186">
    <property type="entry name" value="GNAT"/>
    <property type="match status" value="1"/>
</dbReference>
<dbReference type="InterPro" id="IPR016181">
    <property type="entry name" value="Acyl_CoA_acyltransferase"/>
</dbReference>
<evidence type="ECO:0000313" key="2">
    <source>
        <dbReference type="EMBL" id="MBL0387258.1"/>
    </source>
</evidence>
<dbReference type="PANTHER" id="PTHR43415">
    <property type="entry name" value="SPERMIDINE N(1)-ACETYLTRANSFERASE"/>
    <property type="match status" value="1"/>
</dbReference>
<keyword evidence="3" id="KW-1185">Reference proteome</keyword>
<protein>
    <submittedName>
        <fullName evidence="2">GNAT family N-acetyltransferase</fullName>
    </submittedName>
</protein>
<gene>
    <name evidence="2" type="ORF">JJB07_11410</name>
</gene>
<accession>A0ABS1JAF4</accession>
<comment type="caution">
    <text evidence="2">The sequence shown here is derived from an EMBL/GenBank/DDBJ whole genome shotgun (WGS) entry which is preliminary data.</text>
</comment>
<dbReference type="SUPFAM" id="SSF55729">
    <property type="entry name" value="Acyl-CoA N-acyltransferases (Nat)"/>
    <property type="match status" value="1"/>
</dbReference>
<evidence type="ECO:0000313" key="3">
    <source>
        <dbReference type="Proteomes" id="UP000602284"/>
    </source>
</evidence>
<dbReference type="EMBL" id="JAEQNB010000003">
    <property type="protein sequence ID" value="MBL0387258.1"/>
    <property type="molecule type" value="Genomic_DNA"/>
</dbReference>
<reference evidence="2 3" key="1">
    <citation type="submission" date="2021-01" db="EMBL/GenBank/DDBJ databases">
        <title>Tumebacillus sp. strain ITR2 16S ribosomal RNA gene Genome sequencing and assembly.</title>
        <authorList>
            <person name="Kang M."/>
        </authorList>
    </citation>
    <scope>NUCLEOTIDE SEQUENCE [LARGE SCALE GENOMIC DNA]</scope>
    <source>
        <strain evidence="2 3">ITR2</strain>
    </source>
</reference>
<organism evidence="2 3">
    <name type="scientific">Tumebacillus amylolyticus</name>
    <dbReference type="NCBI Taxonomy" id="2801339"/>
    <lineage>
        <taxon>Bacteria</taxon>
        <taxon>Bacillati</taxon>
        <taxon>Bacillota</taxon>
        <taxon>Bacilli</taxon>
        <taxon>Bacillales</taxon>
        <taxon>Alicyclobacillaceae</taxon>
        <taxon>Tumebacillus</taxon>
    </lineage>
</organism>
<evidence type="ECO:0000259" key="1">
    <source>
        <dbReference type="PROSITE" id="PS51186"/>
    </source>
</evidence>
<dbReference type="RefSeq" id="WP_201635076.1">
    <property type="nucleotide sequence ID" value="NZ_JAEQNB010000003.1"/>
</dbReference>
<proteinExistence type="predicted"/>
<dbReference type="Pfam" id="PF13302">
    <property type="entry name" value="Acetyltransf_3"/>
    <property type="match status" value="1"/>
</dbReference>
<sequence length="186" mass="21865">MRKPVRLRPAEVTDADVLYAYRLDEEVMYWGNGARGDIDPTREQMVERLRNQKSATDRTFAIEVEEEAGHWRMIGTVSYSGLDAFERVATIGMMIGERAYWGGGYGTEALEQFLYVLFRRLNLRRVELDTHEANKRAIRCYEKAGFVIEGVRRKRRYTINGYQDQILMGLLREEWEERVQLAPKYQ</sequence>